<feature type="compositionally biased region" description="Pro residues" evidence="1">
    <location>
        <begin position="427"/>
        <end position="440"/>
    </location>
</feature>
<evidence type="ECO:0000256" key="1">
    <source>
        <dbReference type="SAM" id="MobiDB-lite"/>
    </source>
</evidence>
<feature type="compositionally biased region" description="Low complexity" evidence="1">
    <location>
        <begin position="779"/>
        <end position="798"/>
    </location>
</feature>
<evidence type="ECO:0000313" key="3">
    <source>
        <dbReference type="EMBL" id="CAE7397353.1"/>
    </source>
</evidence>
<dbReference type="InterPro" id="IPR015425">
    <property type="entry name" value="FH2_Formin"/>
</dbReference>
<proteinExistence type="predicted"/>
<feature type="region of interest" description="Disordered" evidence="1">
    <location>
        <begin position="1"/>
        <end position="126"/>
    </location>
</feature>
<dbReference type="PANTHER" id="PTHR45725">
    <property type="entry name" value="FORMIN HOMOLOGY 2 FAMILY MEMBER"/>
    <property type="match status" value="1"/>
</dbReference>
<feature type="domain" description="FH2" evidence="2">
    <location>
        <begin position="104"/>
        <end position="506"/>
    </location>
</feature>
<dbReference type="EMBL" id="CAJNIZ010017358">
    <property type="protein sequence ID" value="CAE7397353.1"/>
    <property type="molecule type" value="Genomic_DNA"/>
</dbReference>
<dbReference type="Gene3D" id="1.20.58.2220">
    <property type="entry name" value="Formin, FH2 domain"/>
    <property type="match status" value="1"/>
</dbReference>
<feature type="region of interest" description="Disordered" evidence="1">
    <location>
        <begin position="725"/>
        <end position="757"/>
    </location>
</feature>
<dbReference type="SMART" id="SM00233">
    <property type="entry name" value="PH"/>
    <property type="match status" value="2"/>
</dbReference>
<dbReference type="InterPro" id="IPR051425">
    <property type="entry name" value="Formin_Homology"/>
</dbReference>
<dbReference type="SUPFAM" id="SSF50729">
    <property type="entry name" value="PH domain-like"/>
    <property type="match status" value="1"/>
</dbReference>
<feature type="region of interest" description="Disordered" evidence="1">
    <location>
        <begin position="776"/>
        <end position="880"/>
    </location>
</feature>
<feature type="region of interest" description="Disordered" evidence="1">
    <location>
        <begin position="1048"/>
        <end position="1075"/>
    </location>
</feature>
<gene>
    <name evidence="3" type="primary">FH3</name>
    <name evidence="3" type="ORF">SPIL2461_LOCUS9784</name>
</gene>
<name>A0A812QPD2_SYMPI</name>
<dbReference type="Proteomes" id="UP000649617">
    <property type="component" value="Unassembled WGS sequence"/>
</dbReference>
<reference evidence="3" key="1">
    <citation type="submission" date="2021-02" db="EMBL/GenBank/DDBJ databases">
        <authorList>
            <person name="Dougan E. K."/>
            <person name="Rhodes N."/>
            <person name="Thang M."/>
            <person name="Chan C."/>
        </authorList>
    </citation>
    <scope>NUCLEOTIDE SEQUENCE</scope>
</reference>
<dbReference type="AlphaFoldDB" id="A0A812QPD2"/>
<evidence type="ECO:0000259" key="2">
    <source>
        <dbReference type="PROSITE" id="PS51444"/>
    </source>
</evidence>
<protein>
    <submittedName>
        <fullName evidence="3">FH3 protein</fullName>
    </submittedName>
</protein>
<comment type="caution">
    <text evidence="3">The sequence shown here is derived from an EMBL/GenBank/DDBJ whole genome shotgun (WGS) entry which is preliminary data.</text>
</comment>
<dbReference type="Pfam" id="PF02181">
    <property type="entry name" value="FH2"/>
    <property type="match status" value="1"/>
</dbReference>
<organism evidence="3 4">
    <name type="scientific">Symbiodinium pilosum</name>
    <name type="common">Dinoflagellate</name>
    <dbReference type="NCBI Taxonomy" id="2952"/>
    <lineage>
        <taxon>Eukaryota</taxon>
        <taxon>Sar</taxon>
        <taxon>Alveolata</taxon>
        <taxon>Dinophyceae</taxon>
        <taxon>Suessiales</taxon>
        <taxon>Symbiodiniaceae</taxon>
        <taxon>Symbiodinium</taxon>
    </lineage>
</organism>
<accession>A0A812QPD2</accession>
<feature type="compositionally biased region" description="Low complexity" evidence="1">
    <location>
        <begin position="851"/>
        <end position="861"/>
    </location>
</feature>
<feature type="compositionally biased region" description="Low complexity" evidence="1">
    <location>
        <begin position="1"/>
        <end position="58"/>
    </location>
</feature>
<feature type="compositionally biased region" description="Basic residues" evidence="1">
    <location>
        <begin position="73"/>
        <end position="82"/>
    </location>
</feature>
<evidence type="ECO:0000313" key="4">
    <source>
        <dbReference type="Proteomes" id="UP000649617"/>
    </source>
</evidence>
<dbReference type="SMART" id="SM00498">
    <property type="entry name" value="FH2"/>
    <property type="match status" value="1"/>
</dbReference>
<dbReference type="InterPro" id="IPR001849">
    <property type="entry name" value="PH_domain"/>
</dbReference>
<feature type="region of interest" description="Disordered" evidence="1">
    <location>
        <begin position="417"/>
        <end position="441"/>
    </location>
</feature>
<dbReference type="PROSITE" id="PS51444">
    <property type="entry name" value="FH2"/>
    <property type="match status" value="1"/>
</dbReference>
<dbReference type="InterPro" id="IPR042201">
    <property type="entry name" value="FH2_Formin_sf"/>
</dbReference>
<sequence length="1075" mass="115043">MRSVVSESKPAEAAASDPAAASGQPQAQVQQVQQVQVQQVQPSQTSSSSGASASSQDSGKGGSKGPAAPSKGKGAKGAKGKGKGVPPLPVAKGKGKAQPKASANALPFGKRLNMRDSGALPQTARGEQPSIFQGLFAKRAGHAQEDIDTLCSLFSESKASASTAQAAPVQGNVSKAAPRKILPDEKARNCAIVLRGLPLRGPDLVEAVRLLEPGPLEQDHLERLAVIMPEPKVMSEIQSAGEDGLAPLRDVERAMVPFSQLGRLQERLKALILAANLQGQELRLMGQMQVVKAACKQIGESSSLKHVLATVLVMYNYVNFGQVGRSHAHAFDIANLLHLNEFRADRGAPAPFPKFSALHYVAMRLLADESVQSIRTLKTELGRVSEAAGVCLQHVATSIEQLNKDIEKLREEQRANASVYGGAVEEPAPPSPEHAPPATPPVARRLTELSEVSECEEITPRVDLVPQQTPRCGARAVTWLRQAMGQMGPAELGDLARGAPQQCPSSAWLMLNDGTRMRKVYVTLSELGVLCYAESMASPESVRCLPVIGAKVCHAQAPNSFQISCLEKPGCGSEMVYSFQAPDLQASLMWQEALRAASVQKGAGWLEVRSAFSWKCRWVVVLTVHPSHSSRSASRFSAGSRSSLCVGSRWLLWSCSPEDMLVGEICGSVELGSTEVFNRNCRAHSFRVGYLQHSRGGEALSNLSLRARSEAEVDRWVECIRCSQPSQPTPPPVVDTPSCSREPISHRSSECSISSPGSVGQRVFVPRLNLGACSRLESARSSQSKATASTAASTPSPQKETRKTKKRGQPRETLWTEIHRDIITPRPGMARAPRISEAQCDGSSSEETDSGSEGTQETTSEPAAEPVEPPCRSGAASDDLLVTARRPLNADVSTYERMTALADEAEGSAQRMATSLTETLEEGRQLLVFLGQKPPEITSSETAPAELGGSVRGVFDTVSKFVGLLEGAVADVEKFQRGTDGRSSAVASSVSSANYGFHRRRKRAVTETEQCKQLARDSILRAISRACKVDMPVKAAAKRVARRVTVPSLLASSSSPPRHEVKKAATTSFAFDELD</sequence>
<dbReference type="OrthoDB" id="427644at2759"/>
<dbReference type="SUPFAM" id="SSF101447">
    <property type="entry name" value="Formin homology 2 domain (FH2 domain)"/>
    <property type="match status" value="1"/>
</dbReference>
<keyword evidence="4" id="KW-1185">Reference proteome</keyword>
<dbReference type="PANTHER" id="PTHR45725:SF1">
    <property type="entry name" value="DISHEVELLED ASSOCIATED ACTIVATOR OF MORPHOGENESIS, ISOFORM D"/>
    <property type="match status" value="1"/>
</dbReference>